<dbReference type="PROSITE" id="PS51257">
    <property type="entry name" value="PROKAR_LIPOPROTEIN"/>
    <property type="match status" value="1"/>
</dbReference>
<comment type="caution">
    <text evidence="2">The sequence shown here is derived from an EMBL/GenBank/DDBJ whole genome shotgun (WGS) entry which is preliminary data.</text>
</comment>
<proteinExistence type="predicted"/>
<sequence length="296" mass="32325">MMKFKFFLLQALLSSSLACAGVMGDKPETETPNRLFFAGLGGSYNSVKLDQYFNPLIGTTNIYNGGTLVAFGTANGPAVPFHTTQTTFAPEAQLGYLQSFSNQDWLWGIKLAYNYLSITMTDSDLVSPQLGTLTAVTGAGTGFTGRATISSIQTRIEHEFDLMGIIQHSFKNIHAYLGLGPTTFGTRTNIYNVTGFADIDGTHVDVSGTPVNFASTKWVWGGVVELGMTYFFNPTWFLDINYRYALSPHNKTNYTSAFAGTLANGYTKSGTLFGTTNQYITVQGLTFTINKVFDFV</sequence>
<feature type="signal peptide" evidence="1">
    <location>
        <begin position="1"/>
        <end position="20"/>
    </location>
</feature>
<evidence type="ECO:0000313" key="3">
    <source>
        <dbReference type="Proteomes" id="UP000630149"/>
    </source>
</evidence>
<keyword evidence="3" id="KW-1185">Reference proteome</keyword>
<evidence type="ECO:0000256" key="1">
    <source>
        <dbReference type="SAM" id="SignalP"/>
    </source>
</evidence>
<accession>A0A917JRA5</accession>
<dbReference type="InterPro" id="IPR011250">
    <property type="entry name" value="OMP/PagP_B-barrel"/>
</dbReference>
<dbReference type="Proteomes" id="UP000630149">
    <property type="component" value="Unassembled WGS sequence"/>
</dbReference>
<evidence type="ECO:0000313" key="2">
    <source>
        <dbReference type="EMBL" id="GGI78455.1"/>
    </source>
</evidence>
<organism evidence="2 3">
    <name type="scientific">Legionella impletisoli</name>
    <dbReference type="NCBI Taxonomy" id="343510"/>
    <lineage>
        <taxon>Bacteria</taxon>
        <taxon>Pseudomonadati</taxon>
        <taxon>Pseudomonadota</taxon>
        <taxon>Gammaproteobacteria</taxon>
        <taxon>Legionellales</taxon>
        <taxon>Legionellaceae</taxon>
        <taxon>Legionella</taxon>
    </lineage>
</organism>
<feature type="chain" id="PRO_5037138618" description="Outer membrane protein beta-barrel domain-containing protein" evidence="1">
    <location>
        <begin position="21"/>
        <end position="296"/>
    </location>
</feature>
<dbReference type="OrthoDB" id="8265874at2"/>
<protein>
    <recommendedName>
        <fullName evidence="4">Outer membrane protein beta-barrel domain-containing protein</fullName>
    </recommendedName>
</protein>
<reference evidence="2" key="1">
    <citation type="journal article" date="2014" name="Int. J. Syst. Evol. Microbiol.">
        <title>Complete genome sequence of Corynebacterium casei LMG S-19264T (=DSM 44701T), isolated from a smear-ripened cheese.</title>
        <authorList>
            <consortium name="US DOE Joint Genome Institute (JGI-PGF)"/>
            <person name="Walter F."/>
            <person name="Albersmeier A."/>
            <person name="Kalinowski J."/>
            <person name="Ruckert C."/>
        </authorList>
    </citation>
    <scope>NUCLEOTIDE SEQUENCE</scope>
    <source>
        <strain evidence="2">JCM 13919</strain>
    </source>
</reference>
<gene>
    <name evidence="2" type="ORF">GCM10007966_03900</name>
</gene>
<dbReference type="AlphaFoldDB" id="A0A917JRA5"/>
<keyword evidence="1" id="KW-0732">Signal</keyword>
<dbReference type="EMBL" id="BMOB01000001">
    <property type="protein sequence ID" value="GGI78455.1"/>
    <property type="molecule type" value="Genomic_DNA"/>
</dbReference>
<name>A0A917JRA5_9GAMM</name>
<dbReference type="RefSeq" id="WP_131775618.1">
    <property type="nucleotide sequence ID" value="NZ_BMOB01000001.1"/>
</dbReference>
<dbReference type="SUPFAM" id="SSF56925">
    <property type="entry name" value="OMPA-like"/>
    <property type="match status" value="1"/>
</dbReference>
<reference evidence="2" key="2">
    <citation type="submission" date="2020-09" db="EMBL/GenBank/DDBJ databases">
        <authorList>
            <person name="Sun Q."/>
            <person name="Ohkuma M."/>
        </authorList>
    </citation>
    <scope>NUCLEOTIDE SEQUENCE</scope>
    <source>
        <strain evidence="2">JCM 13919</strain>
    </source>
</reference>
<evidence type="ECO:0008006" key="4">
    <source>
        <dbReference type="Google" id="ProtNLM"/>
    </source>
</evidence>